<evidence type="ECO:0000256" key="1">
    <source>
        <dbReference type="ARBA" id="ARBA00004251"/>
    </source>
</evidence>
<dbReference type="GO" id="GO:0004674">
    <property type="term" value="F:protein serine/threonine kinase activity"/>
    <property type="evidence" value="ECO:0007669"/>
    <property type="project" value="UniProtKB-KW"/>
</dbReference>
<keyword evidence="9 19" id="KW-0732">Signal</keyword>
<evidence type="ECO:0000256" key="9">
    <source>
        <dbReference type="ARBA" id="ARBA00022729"/>
    </source>
</evidence>
<dbReference type="AlphaFoldDB" id="A0A5J9UJG8"/>
<dbReference type="Gene3D" id="2.60.120.200">
    <property type="match status" value="1"/>
</dbReference>
<evidence type="ECO:0000256" key="11">
    <source>
        <dbReference type="ARBA" id="ARBA00022741"/>
    </source>
</evidence>
<dbReference type="PROSITE" id="PS50011">
    <property type="entry name" value="PROTEIN_KINASE_DOM"/>
    <property type="match status" value="1"/>
</dbReference>
<evidence type="ECO:0000256" key="12">
    <source>
        <dbReference type="ARBA" id="ARBA00022777"/>
    </source>
</evidence>
<comment type="subcellular location">
    <subcellularLocation>
        <location evidence="1">Cell membrane</location>
        <topology evidence="1">Single-pass type I membrane protein</topology>
    </subcellularLocation>
</comment>
<evidence type="ECO:0000259" key="20">
    <source>
        <dbReference type="PROSITE" id="PS50011"/>
    </source>
</evidence>
<dbReference type="FunFam" id="1.10.510.10:FF:000240">
    <property type="entry name" value="Lectin-domain containing receptor kinase A4.3"/>
    <property type="match status" value="1"/>
</dbReference>
<dbReference type="InterPro" id="IPR050528">
    <property type="entry name" value="L-type_Lectin-RKs"/>
</dbReference>
<evidence type="ECO:0000256" key="10">
    <source>
        <dbReference type="ARBA" id="ARBA00022734"/>
    </source>
</evidence>
<comment type="similarity">
    <text evidence="3">In the C-terminal section; belongs to the protein kinase superfamily. Ser/Thr protein kinase family.</text>
</comment>
<dbReference type="PROSITE" id="PS00307">
    <property type="entry name" value="LECTIN_LEGUME_BETA"/>
    <property type="match status" value="1"/>
</dbReference>
<dbReference type="EC" id="2.7.11.1" evidence="4"/>
<dbReference type="Pfam" id="PF00139">
    <property type="entry name" value="Lectin_legB"/>
    <property type="match status" value="1"/>
</dbReference>
<accession>A0A5J9UJG8</accession>
<keyword evidence="12" id="KW-0418">Kinase</keyword>
<keyword evidence="7" id="KW-0808">Transferase</keyword>
<feature type="binding site" evidence="18">
    <location>
        <position position="336"/>
    </location>
    <ligand>
        <name>ATP</name>
        <dbReference type="ChEBI" id="CHEBI:30616"/>
    </ligand>
</feature>
<evidence type="ECO:0000256" key="17">
    <source>
        <dbReference type="ARBA" id="ARBA00023180"/>
    </source>
</evidence>
<dbReference type="InterPro" id="IPR013320">
    <property type="entry name" value="ConA-like_dom_sf"/>
</dbReference>
<dbReference type="SUPFAM" id="SSF56112">
    <property type="entry name" value="Protein kinase-like (PK-like)"/>
    <property type="match status" value="1"/>
</dbReference>
<reference evidence="21 22" key="1">
    <citation type="journal article" date="2019" name="Sci. Rep.">
        <title>A high-quality genome of Eragrostis curvula grass provides insights into Poaceae evolution and supports new strategies to enhance forage quality.</title>
        <authorList>
            <person name="Carballo J."/>
            <person name="Santos B.A.C.M."/>
            <person name="Zappacosta D."/>
            <person name="Garbus I."/>
            <person name="Selva J.P."/>
            <person name="Gallo C.A."/>
            <person name="Diaz A."/>
            <person name="Albertini E."/>
            <person name="Caccamo M."/>
            <person name="Echenique V."/>
        </authorList>
    </citation>
    <scope>NUCLEOTIDE SEQUENCE [LARGE SCALE GENOMIC DNA]</scope>
    <source>
        <strain evidence="22">cv. Victoria</strain>
        <tissue evidence="21">Leaf</tissue>
    </source>
</reference>
<evidence type="ECO:0000256" key="4">
    <source>
        <dbReference type="ARBA" id="ARBA00012513"/>
    </source>
</evidence>
<dbReference type="EMBL" id="RWGY01000013">
    <property type="protein sequence ID" value="TVU23428.1"/>
    <property type="molecule type" value="Genomic_DNA"/>
</dbReference>
<keyword evidence="6" id="KW-0723">Serine/threonine-protein kinase</keyword>
<dbReference type="SMART" id="SM00220">
    <property type="entry name" value="S_TKc"/>
    <property type="match status" value="1"/>
</dbReference>
<feature type="chain" id="PRO_5023886421" description="non-specific serine/threonine protein kinase" evidence="19">
    <location>
        <begin position="25"/>
        <end position="607"/>
    </location>
</feature>
<dbReference type="InterPro" id="IPR000719">
    <property type="entry name" value="Prot_kinase_dom"/>
</dbReference>
<dbReference type="Proteomes" id="UP000324897">
    <property type="component" value="Chromosome 2"/>
</dbReference>
<dbReference type="Gramene" id="TVU23428">
    <property type="protein sequence ID" value="TVU23428"/>
    <property type="gene ID" value="EJB05_25794"/>
</dbReference>
<keyword evidence="5" id="KW-1003">Cell membrane</keyword>
<evidence type="ECO:0000256" key="8">
    <source>
        <dbReference type="ARBA" id="ARBA00022692"/>
    </source>
</evidence>
<dbReference type="OrthoDB" id="5979581at2759"/>
<proteinExistence type="inferred from homology"/>
<dbReference type="GO" id="GO:0002229">
    <property type="term" value="P:defense response to oomycetes"/>
    <property type="evidence" value="ECO:0007669"/>
    <property type="project" value="UniProtKB-ARBA"/>
</dbReference>
<dbReference type="PANTHER" id="PTHR27007">
    <property type="match status" value="1"/>
</dbReference>
<dbReference type="InterPro" id="IPR001220">
    <property type="entry name" value="Legume_lectin_dom"/>
</dbReference>
<evidence type="ECO:0000256" key="3">
    <source>
        <dbReference type="ARBA" id="ARBA00010217"/>
    </source>
</evidence>
<keyword evidence="14" id="KW-1133">Transmembrane helix</keyword>
<dbReference type="Pfam" id="PF00069">
    <property type="entry name" value="Pkinase"/>
    <property type="match status" value="1"/>
</dbReference>
<dbReference type="CDD" id="cd06899">
    <property type="entry name" value="lectin_legume_LecRK_Arcelin_ConA"/>
    <property type="match status" value="1"/>
</dbReference>
<dbReference type="PROSITE" id="PS00107">
    <property type="entry name" value="PROTEIN_KINASE_ATP"/>
    <property type="match status" value="1"/>
</dbReference>
<evidence type="ECO:0000256" key="5">
    <source>
        <dbReference type="ARBA" id="ARBA00022475"/>
    </source>
</evidence>
<organism evidence="21 22">
    <name type="scientific">Eragrostis curvula</name>
    <name type="common">weeping love grass</name>
    <dbReference type="NCBI Taxonomy" id="38414"/>
    <lineage>
        <taxon>Eukaryota</taxon>
        <taxon>Viridiplantae</taxon>
        <taxon>Streptophyta</taxon>
        <taxon>Embryophyta</taxon>
        <taxon>Tracheophyta</taxon>
        <taxon>Spermatophyta</taxon>
        <taxon>Magnoliopsida</taxon>
        <taxon>Liliopsida</taxon>
        <taxon>Poales</taxon>
        <taxon>Poaceae</taxon>
        <taxon>PACMAD clade</taxon>
        <taxon>Chloridoideae</taxon>
        <taxon>Eragrostideae</taxon>
        <taxon>Eragrostidinae</taxon>
        <taxon>Eragrostis</taxon>
    </lineage>
</organism>
<dbReference type="InterPro" id="IPR019825">
    <property type="entry name" value="Lectin_legB_Mn/Ca_BS"/>
</dbReference>
<keyword evidence="8" id="KW-0812">Transmembrane</keyword>
<dbReference type="Gene3D" id="3.30.200.20">
    <property type="entry name" value="Phosphorylase Kinase, domain 1"/>
    <property type="match status" value="1"/>
</dbReference>
<protein>
    <recommendedName>
        <fullName evidence="4">non-specific serine/threonine protein kinase</fullName>
        <ecNumber evidence="4">2.7.11.1</ecNumber>
    </recommendedName>
</protein>
<keyword evidence="15" id="KW-0472">Membrane</keyword>
<feature type="signal peptide" evidence="19">
    <location>
        <begin position="1"/>
        <end position="24"/>
    </location>
</feature>
<dbReference type="Gene3D" id="1.10.510.10">
    <property type="entry name" value="Transferase(Phosphotransferase) domain 1"/>
    <property type="match status" value="1"/>
</dbReference>
<evidence type="ECO:0000256" key="15">
    <source>
        <dbReference type="ARBA" id="ARBA00023136"/>
    </source>
</evidence>
<comment type="caution">
    <text evidence="21">The sequence shown here is derived from an EMBL/GenBank/DDBJ whole genome shotgun (WGS) entry which is preliminary data.</text>
</comment>
<evidence type="ECO:0000256" key="13">
    <source>
        <dbReference type="ARBA" id="ARBA00022840"/>
    </source>
</evidence>
<dbReference type="GO" id="GO:0005886">
    <property type="term" value="C:plasma membrane"/>
    <property type="evidence" value="ECO:0007669"/>
    <property type="project" value="UniProtKB-SubCell"/>
</dbReference>
<evidence type="ECO:0000256" key="14">
    <source>
        <dbReference type="ARBA" id="ARBA00022989"/>
    </source>
</evidence>
<keyword evidence="16" id="KW-0675">Receptor</keyword>
<keyword evidence="17" id="KW-0325">Glycoprotein</keyword>
<evidence type="ECO:0000313" key="21">
    <source>
        <dbReference type="EMBL" id="TVU23428.1"/>
    </source>
</evidence>
<feature type="domain" description="Protein kinase" evidence="20">
    <location>
        <begin position="308"/>
        <end position="583"/>
    </location>
</feature>
<dbReference type="InterPro" id="IPR008271">
    <property type="entry name" value="Ser/Thr_kinase_AS"/>
</dbReference>
<keyword evidence="22" id="KW-1185">Reference proteome</keyword>
<keyword evidence="11 18" id="KW-0547">Nucleotide-binding</keyword>
<evidence type="ECO:0000256" key="2">
    <source>
        <dbReference type="ARBA" id="ARBA00008536"/>
    </source>
</evidence>
<sequence length="607" mass="66607">MSYPGGHLLFVYYLISLMALEAAALSFHYNFSIPGDAADLTYINDSYSTRDRIELTANIKGKSSVGRVAYRHPVRLWDSLTGKVANFTTSFSFAIGGNHNNTRGDGMAFFVGPFPPSLPPDSFKHFLGLFSDPEKATKPSPPTVAVEFDTWRNTEGFDSPGVGADHLGIDVNSIRSISTKDLPNLGLYGTMWAEIVYDAGSKLMTVTLRLADGSTYRDQATVDLRAAGLPQNASVGFSASMGTFSESHQLLSWSFNSTDVVTDARGLGDARWRSRQVSLHITHVDCHANSSVAREFSYNELRAATGNFSESNKIGAGSFGEVFRGVLCGQQVAVKKLTHLSEVTRKGYITEVMTLGQLNHRNLVKLVGWGDGGSNDKLLLVYELITNRDLDNHLHGSERLLTWPERYKIVLGIGHGIEYLHTGCKNNILHRDIKPSNVMLDGDFEAKLCDFGLVKQLDPGQGYLRGTRMIGSPDYMDPLIITTNEASTASDMYSFGVLLLEVATGKKPEVTIHEGRVLSNALIDVVSESDTNGTVLELADERLNGDFDQIQMERVLSVGLLCVRRNRKDRPDIRDAVDLLSNLSRPIPQTMDAMATLTSLKTDPPIS</sequence>
<dbReference type="GO" id="GO:0030246">
    <property type="term" value="F:carbohydrate binding"/>
    <property type="evidence" value="ECO:0007669"/>
    <property type="project" value="UniProtKB-KW"/>
</dbReference>
<keyword evidence="10" id="KW-0430">Lectin</keyword>
<keyword evidence="13 18" id="KW-0067">ATP-binding</keyword>
<evidence type="ECO:0000256" key="18">
    <source>
        <dbReference type="PROSITE-ProRule" id="PRU10141"/>
    </source>
</evidence>
<evidence type="ECO:0000313" key="22">
    <source>
        <dbReference type="Proteomes" id="UP000324897"/>
    </source>
</evidence>
<dbReference type="InterPro" id="IPR011009">
    <property type="entry name" value="Kinase-like_dom_sf"/>
</dbReference>
<dbReference type="SUPFAM" id="SSF49899">
    <property type="entry name" value="Concanavalin A-like lectins/glucanases"/>
    <property type="match status" value="1"/>
</dbReference>
<comment type="similarity">
    <text evidence="2">In the N-terminal section; belongs to the leguminous lectin family.</text>
</comment>
<evidence type="ECO:0000256" key="7">
    <source>
        <dbReference type="ARBA" id="ARBA00022679"/>
    </source>
</evidence>
<evidence type="ECO:0000256" key="6">
    <source>
        <dbReference type="ARBA" id="ARBA00022527"/>
    </source>
</evidence>
<gene>
    <name evidence="21" type="ORF">EJB05_25794</name>
</gene>
<evidence type="ECO:0000256" key="16">
    <source>
        <dbReference type="ARBA" id="ARBA00023170"/>
    </source>
</evidence>
<name>A0A5J9UJG8_9POAL</name>
<dbReference type="GO" id="GO:0005524">
    <property type="term" value="F:ATP binding"/>
    <property type="evidence" value="ECO:0007669"/>
    <property type="project" value="UniProtKB-UniRule"/>
</dbReference>
<evidence type="ECO:0000256" key="19">
    <source>
        <dbReference type="SAM" id="SignalP"/>
    </source>
</evidence>
<dbReference type="PROSITE" id="PS00108">
    <property type="entry name" value="PROTEIN_KINASE_ST"/>
    <property type="match status" value="1"/>
</dbReference>
<feature type="non-terminal residue" evidence="21">
    <location>
        <position position="1"/>
    </location>
</feature>
<dbReference type="InterPro" id="IPR017441">
    <property type="entry name" value="Protein_kinase_ATP_BS"/>
</dbReference>